<dbReference type="PANTHER" id="PTHR43099">
    <property type="entry name" value="UPF0053 PROTEIN YRKA"/>
    <property type="match status" value="1"/>
</dbReference>
<sequence length="458" mass="49378">MLTAWILLAVLLVLIVANALFVGVEFAFLTVNRHQVRAAEEAGDGRAGALERALKKTSSNLSGAQLGITVSSLLTGFLIGPSLGLLLAEVLDLAGVARDAAIGVATVVAFALVTFGQMVFGELVPKNWAIAEPMRVARLVVYPQRIFMALFGWLVRILNGAANGVLKLLGFTPTEEIANARTAEELQALVSRSGAEGTLAPETAELVARSIEFGERTAADVMRPRPQVTFLHEHTVQELIDTAAATGHSRFPVAGETVDDVVGIVHFKHAFAVPYEERTTRTVREIAVPATYVSESMTLDPLLRELRRPGLQMAVVVDEYGGTAGIVTLEDLIEEIIGAVDDEHDETVAPYLRRQDGGISVSGLLRPDELGDIMDLELPEGAESDTLGGLVTEKLDRLPKAGDTVRLTAVDHLHRDEDNLPTSTEIILKVVRMDGHRADRIVVRRTDGHRAVHEGGAR</sequence>
<keyword evidence="8 10" id="KW-0472">Membrane</keyword>
<evidence type="ECO:0000256" key="11">
    <source>
        <dbReference type="SAM" id="Phobius"/>
    </source>
</evidence>
<reference evidence="14 15" key="1">
    <citation type="submission" date="2016-06" db="EMBL/GenBank/DDBJ databases">
        <authorList>
            <person name="Olsen C.W."/>
            <person name="Carey S."/>
            <person name="Hinshaw L."/>
            <person name="Karasin A.I."/>
        </authorList>
    </citation>
    <scope>NUCLEOTIDE SEQUENCE [LARGE SCALE GENOMIC DNA]</scope>
    <source>
        <strain evidence="14 15">LZ-22</strain>
    </source>
</reference>
<protein>
    <submittedName>
        <fullName evidence="14">Hemolysin, contains CBS domains</fullName>
    </submittedName>
</protein>
<dbReference type="Gene3D" id="3.30.465.10">
    <property type="match status" value="1"/>
</dbReference>
<dbReference type="FunFam" id="3.10.580.10:FF:000002">
    <property type="entry name" value="Magnesium/cobalt efflux protein CorC"/>
    <property type="match status" value="1"/>
</dbReference>
<dbReference type="EMBL" id="FMYF01000003">
    <property type="protein sequence ID" value="SDB81243.1"/>
    <property type="molecule type" value="Genomic_DNA"/>
</dbReference>
<evidence type="ECO:0000256" key="9">
    <source>
        <dbReference type="PROSITE-ProRule" id="PRU00703"/>
    </source>
</evidence>
<dbReference type="OrthoDB" id="110231at2"/>
<dbReference type="Pfam" id="PF01595">
    <property type="entry name" value="CNNM"/>
    <property type="match status" value="1"/>
</dbReference>
<dbReference type="InterPro" id="IPR046342">
    <property type="entry name" value="CBS_dom_sf"/>
</dbReference>
<keyword evidence="7 9" id="KW-0129">CBS domain</keyword>
<evidence type="ECO:0000256" key="7">
    <source>
        <dbReference type="ARBA" id="ARBA00023122"/>
    </source>
</evidence>
<evidence type="ECO:0000256" key="6">
    <source>
        <dbReference type="ARBA" id="ARBA00022989"/>
    </source>
</evidence>
<gene>
    <name evidence="14" type="ORF">GA0111570_103242</name>
</gene>
<dbReference type="STRING" id="1577474.GA0111570_103242"/>
<dbReference type="RefSeq" id="WP_092607809.1">
    <property type="nucleotide sequence ID" value="NZ_FMYF01000003.1"/>
</dbReference>
<dbReference type="Pfam" id="PF03471">
    <property type="entry name" value="CorC_HlyC"/>
    <property type="match status" value="1"/>
</dbReference>
<dbReference type="InterPro" id="IPR036318">
    <property type="entry name" value="FAD-bd_PCMH-like_sf"/>
</dbReference>
<evidence type="ECO:0000313" key="15">
    <source>
        <dbReference type="Proteomes" id="UP000199086"/>
    </source>
</evidence>
<feature type="domain" description="CBS" evidence="12">
    <location>
        <begin position="283"/>
        <end position="346"/>
    </location>
</feature>
<comment type="subcellular location">
    <subcellularLocation>
        <location evidence="1">Cell membrane</location>
        <topology evidence="1">Multi-pass membrane protein</topology>
    </subcellularLocation>
</comment>
<proteinExistence type="inferred from homology"/>
<dbReference type="PROSITE" id="PS51371">
    <property type="entry name" value="CBS"/>
    <property type="match status" value="1"/>
</dbReference>
<feature type="transmembrane region" description="Helical" evidence="11">
    <location>
        <begin position="66"/>
        <end position="88"/>
    </location>
</feature>
<dbReference type="PANTHER" id="PTHR43099:SF6">
    <property type="entry name" value="UPF0053 PROTEIN RV1842C"/>
    <property type="match status" value="1"/>
</dbReference>
<dbReference type="InterPro" id="IPR002550">
    <property type="entry name" value="CNNM"/>
</dbReference>
<dbReference type="InterPro" id="IPR016169">
    <property type="entry name" value="FAD-bd_PCMH_sub2"/>
</dbReference>
<feature type="transmembrane region" description="Helical" evidence="11">
    <location>
        <begin position="100"/>
        <end position="120"/>
    </location>
</feature>
<dbReference type="InterPro" id="IPR044751">
    <property type="entry name" value="Ion_transp-like_CBS"/>
</dbReference>
<dbReference type="InterPro" id="IPR051676">
    <property type="entry name" value="UPF0053_domain"/>
</dbReference>
<dbReference type="Proteomes" id="UP000199086">
    <property type="component" value="Unassembled WGS sequence"/>
</dbReference>
<keyword evidence="3" id="KW-1003">Cell membrane</keyword>
<feature type="domain" description="CNNM transmembrane" evidence="13">
    <location>
        <begin position="1"/>
        <end position="203"/>
    </location>
</feature>
<dbReference type="CDD" id="cd04590">
    <property type="entry name" value="CBS_pair_CorC_HlyC_assoc"/>
    <property type="match status" value="1"/>
</dbReference>
<keyword evidence="4 10" id="KW-0812">Transmembrane</keyword>
<organism evidence="14 15">
    <name type="scientific">Raineyella antarctica</name>
    <dbReference type="NCBI Taxonomy" id="1577474"/>
    <lineage>
        <taxon>Bacteria</taxon>
        <taxon>Bacillati</taxon>
        <taxon>Actinomycetota</taxon>
        <taxon>Actinomycetes</taxon>
        <taxon>Propionibacteriales</taxon>
        <taxon>Propionibacteriaceae</taxon>
        <taxon>Raineyella</taxon>
    </lineage>
</organism>
<evidence type="ECO:0000259" key="13">
    <source>
        <dbReference type="PROSITE" id="PS51846"/>
    </source>
</evidence>
<dbReference type="SMART" id="SM01091">
    <property type="entry name" value="CorC_HlyC"/>
    <property type="match status" value="1"/>
</dbReference>
<dbReference type="PROSITE" id="PS51846">
    <property type="entry name" value="CNNM"/>
    <property type="match status" value="1"/>
</dbReference>
<dbReference type="InterPro" id="IPR000644">
    <property type="entry name" value="CBS_dom"/>
</dbReference>
<evidence type="ECO:0000256" key="5">
    <source>
        <dbReference type="ARBA" id="ARBA00022737"/>
    </source>
</evidence>
<dbReference type="SUPFAM" id="SSF54631">
    <property type="entry name" value="CBS-domain pair"/>
    <property type="match status" value="1"/>
</dbReference>
<keyword evidence="15" id="KW-1185">Reference proteome</keyword>
<evidence type="ECO:0000256" key="2">
    <source>
        <dbReference type="ARBA" id="ARBA00006337"/>
    </source>
</evidence>
<dbReference type="InterPro" id="IPR005170">
    <property type="entry name" value="Transptr-assoc_dom"/>
</dbReference>
<name>A0A1G6GHD3_9ACTN</name>
<evidence type="ECO:0000256" key="4">
    <source>
        <dbReference type="ARBA" id="ARBA00022692"/>
    </source>
</evidence>
<dbReference type="Gene3D" id="3.10.580.10">
    <property type="entry name" value="CBS-domain"/>
    <property type="match status" value="1"/>
</dbReference>
<evidence type="ECO:0000256" key="10">
    <source>
        <dbReference type="PROSITE-ProRule" id="PRU01193"/>
    </source>
</evidence>
<comment type="similarity">
    <text evidence="2">Belongs to the UPF0053 family.</text>
</comment>
<dbReference type="AlphaFoldDB" id="A0A1G6GHD3"/>
<dbReference type="GO" id="GO:0050660">
    <property type="term" value="F:flavin adenine dinucleotide binding"/>
    <property type="evidence" value="ECO:0007669"/>
    <property type="project" value="InterPro"/>
</dbReference>
<keyword evidence="5" id="KW-0677">Repeat</keyword>
<evidence type="ECO:0000256" key="1">
    <source>
        <dbReference type="ARBA" id="ARBA00004651"/>
    </source>
</evidence>
<evidence type="ECO:0000256" key="3">
    <source>
        <dbReference type="ARBA" id="ARBA00022475"/>
    </source>
</evidence>
<keyword evidence="6 10" id="KW-1133">Transmembrane helix</keyword>
<dbReference type="GO" id="GO:0005886">
    <property type="term" value="C:plasma membrane"/>
    <property type="evidence" value="ECO:0007669"/>
    <property type="project" value="UniProtKB-SubCell"/>
</dbReference>
<dbReference type="Pfam" id="PF00571">
    <property type="entry name" value="CBS"/>
    <property type="match status" value="2"/>
</dbReference>
<evidence type="ECO:0000259" key="12">
    <source>
        <dbReference type="PROSITE" id="PS51371"/>
    </source>
</evidence>
<evidence type="ECO:0000313" key="14">
    <source>
        <dbReference type="EMBL" id="SDB81243.1"/>
    </source>
</evidence>
<evidence type="ECO:0000256" key="8">
    <source>
        <dbReference type="ARBA" id="ARBA00023136"/>
    </source>
</evidence>
<accession>A0A1G6GHD3</accession>
<dbReference type="SUPFAM" id="SSF56176">
    <property type="entry name" value="FAD-binding/transporter-associated domain-like"/>
    <property type="match status" value="1"/>
</dbReference>